<dbReference type="EMBL" id="QICD01000003">
    <property type="protein sequence ID" value="RNL48123.1"/>
    <property type="molecule type" value="Genomic_DNA"/>
</dbReference>
<accession>A0A3N0BIV1</accession>
<dbReference type="InterPro" id="IPR042229">
    <property type="entry name" value="Listeria/Bacterioides_rpt_sf"/>
</dbReference>
<feature type="domain" description="GLUG" evidence="3">
    <location>
        <begin position="178"/>
        <end position="202"/>
    </location>
</feature>
<dbReference type="PROSITE" id="PS00227">
    <property type="entry name" value="TUBULIN"/>
    <property type="match status" value="1"/>
</dbReference>
<name>A0A3N0BIV1_9ACTN</name>
<proteinExistence type="predicted"/>
<feature type="signal peptide" evidence="2">
    <location>
        <begin position="1"/>
        <end position="41"/>
    </location>
</feature>
<reference evidence="5" key="1">
    <citation type="submission" date="2018-05" db="EMBL/GenBank/DDBJ databases">
        <title>Genome Sequencing of selected type strains of the family Eggerthellaceae.</title>
        <authorList>
            <person name="Danylec N."/>
            <person name="Stoll D.A."/>
            <person name="Doetsch A."/>
            <person name="Huch M."/>
        </authorList>
    </citation>
    <scope>NUCLEOTIDE SEQUENCE [LARGE SCALE GENOMIC DNA]</scope>
    <source>
        <strain evidence="5">DSM 16106</strain>
    </source>
</reference>
<evidence type="ECO:0000256" key="2">
    <source>
        <dbReference type="SAM" id="SignalP"/>
    </source>
</evidence>
<gene>
    <name evidence="4" type="ORF">DMP08_02910</name>
</gene>
<evidence type="ECO:0000313" key="5">
    <source>
        <dbReference type="Proteomes" id="UP000278632"/>
    </source>
</evidence>
<dbReference type="InterPro" id="IPR017975">
    <property type="entry name" value="Tubulin_CS"/>
</dbReference>
<evidence type="ECO:0000313" key="4">
    <source>
        <dbReference type="EMBL" id="RNL48123.1"/>
    </source>
</evidence>
<feature type="chain" id="PRO_5018271650" description="GLUG domain-containing protein" evidence="2">
    <location>
        <begin position="42"/>
        <end position="615"/>
    </location>
</feature>
<dbReference type="InterPro" id="IPR013378">
    <property type="entry name" value="InlB-like_B-rpt"/>
</dbReference>
<sequence>MITLKAYAIEWKEGKPMGKRWAKALAGAVLMLALMPAAAFAAESAASFGGGTGSGDDPYLIENEAQLRAMGAGLNDGTLSNASFKLTANIELAEVWDAPHGMYSGTFDGGGKTISGLVVNDGASQASLFGMVRGRIVNLGLANVAVTGGNYTGALASELRGGVVSRCFVSGAVSGIDSVGGLVGCATDGALIENCYSTASVTGSSTSIGGIAGFVRSSANVSYSYSSGGVQGAEKVGGIVGNVDGENVIKNCAGLNPFVIATNAAASAGRIWGGVHNGAVFEGASNYGFASAKEDGKTDGAVLEKGAETKNGADASATDIVDASWWQRRDGLGFIAAPLGAWTFSSGNLPVLMGEKNPVPDYIASRAVCTVSFDVAGGSAVEPQTVKAGSKVAKPADPVKSGAAFGGWCKDPALTVPWDFESDTVARDTTLYAKWTALAPVYVDRTVVDEKSLVQVSGKLTEGAVLEVAPLSSGAAYQAVSAQAGREGHDVLSAYEVRVTGGSYEGALRLSFPLDRKHDGKTVTVRHLKADGTVETMTAECANGRVLVSVDELSPFALTAPKDVQGGKVVPTAKAQAKTLAKTGDASSTTALALIACAAAGAVALGAAGSRKRDE</sequence>
<dbReference type="AlphaFoldDB" id="A0A3N0BIV1"/>
<evidence type="ECO:0000256" key="1">
    <source>
        <dbReference type="ARBA" id="ARBA00004196"/>
    </source>
</evidence>
<comment type="caution">
    <text evidence="4">The sequence shown here is derived from an EMBL/GenBank/DDBJ whole genome shotgun (WGS) entry which is preliminary data.</text>
</comment>
<dbReference type="Gene3D" id="2.160.20.110">
    <property type="match status" value="1"/>
</dbReference>
<organism evidence="4 5">
    <name type="scientific">Paraeggerthella hongkongensis</name>
    <dbReference type="NCBI Taxonomy" id="230658"/>
    <lineage>
        <taxon>Bacteria</taxon>
        <taxon>Bacillati</taxon>
        <taxon>Actinomycetota</taxon>
        <taxon>Coriobacteriia</taxon>
        <taxon>Eggerthellales</taxon>
        <taxon>Eggerthellaceae</taxon>
        <taxon>Paraeggerthella</taxon>
    </lineage>
</organism>
<dbReference type="Gene3D" id="2.60.40.4270">
    <property type="entry name" value="Listeria-Bacteroides repeat domain"/>
    <property type="match status" value="1"/>
</dbReference>
<dbReference type="Pfam" id="PF09479">
    <property type="entry name" value="Flg_new"/>
    <property type="match status" value="1"/>
</dbReference>
<dbReference type="GO" id="GO:0005874">
    <property type="term" value="C:microtubule"/>
    <property type="evidence" value="ECO:0007669"/>
    <property type="project" value="InterPro"/>
</dbReference>
<comment type="subcellular location">
    <subcellularLocation>
        <location evidence="1">Cell envelope</location>
    </subcellularLocation>
</comment>
<dbReference type="GO" id="GO:0030313">
    <property type="term" value="C:cell envelope"/>
    <property type="evidence" value="ECO:0007669"/>
    <property type="project" value="UniProtKB-SubCell"/>
</dbReference>
<dbReference type="GO" id="GO:0007017">
    <property type="term" value="P:microtubule-based process"/>
    <property type="evidence" value="ECO:0007669"/>
    <property type="project" value="InterPro"/>
</dbReference>
<dbReference type="Proteomes" id="UP000278632">
    <property type="component" value="Unassembled WGS sequence"/>
</dbReference>
<protein>
    <recommendedName>
        <fullName evidence="3">GLUG domain-containing protein</fullName>
    </recommendedName>
</protein>
<dbReference type="GO" id="GO:0005525">
    <property type="term" value="F:GTP binding"/>
    <property type="evidence" value="ECO:0007669"/>
    <property type="project" value="InterPro"/>
</dbReference>
<dbReference type="InterPro" id="IPR011493">
    <property type="entry name" value="GLUG"/>
</dbReference>
<keyword evidence="5" id="KW-1185">Reference proteome</keyword>
<evidence type="ECO:0000259" key="3">
    <source>
        <dbReference type="Pfam" id="PF07581"/>
    </source>
</evidence>
<keyword evidence="2" id="KW-0732">Signal</keyword>
<dbReference type="Pfam" id="PF07581">
    <property type="entry name" value="Glug"/>
    <property type="match status" value="1"/>
</dbReference>